<comment type="caution">
    <text evidence="1">The sequence shown here is derived from an EMBL/GenBank/DDBJ whole genome shotgun (WGS) entry which is preliminary data.</text>
</comment>
<dbReference type="EMBL" id="JAWZYT010000559">
    <property type="protein sequence ID" value="KAK4321763.1"/>
    <property type="molecule type" value="Genomic_DNA"/>
</dbReference>
<reference evidence="1" key="1">
    <citation type="submission" date="2023-11" db="EMBL/GenBank/DDBJ databases">
        <title>Genome assemblies of two species of porcelain crab, Petrolisthes cinctipes and Petrolisthes manimaculis (Anomura: Porcellanidae).</title>
        <authorList>
            <person name="Angst P."/>
        </authorList>
    </citation>
    <scope>NUCLEOTIDE SEQUENCE</scope>
    <source>
        <strain evidence="1">PB745_02</strain>
        <tissue evidence="1">Gill</tissue>
    </source>
</reference>
<gene>
    <name evidence="1" type="ORF">Pmani_007392</name>
</gene>
<dbReference type="AlphaFoldDB" id="A0AAE1Q8W6"/>
<keyword evidence="2" id="KW-1185">Reference proteome</keyword>
<organism evidence="1 2">
    <name type="scientific">Petrolisthes manimaculis</name>
    <dbReference type="NCBI Taxonomy" id="1843537"/>
    <lineage>
        <taxon>Eukaryota</taxon>
        <taxon>Metazoa</taxon>
        <taxon>Ecdysozoa</taxon>
        <taxon>Arthropoda</taxon>
        <taxon>Crustacea</taxon>
        <taxon>Multicrustacea</taxon>
        <taxon>Malacostraca</taxon>
        <taxon>Eumalacostraca</taxon>
        <taxon>Eucarida</taxon>
        <taxon>Decapoda</taxon>
        <taxon>Pleocyemata</taxon>
        <taxon>Anomura</taxon>
        <taxon>Galatheoidea</taxon>
        <taxon>Porcellanidae</taxon>
        <taxon>Petrolisthes</taxon>
    </lineage>
</organism>
<evidence type="ECO:0000313" key="1">
    <source>
        <dbReference type="EMBL" id="KAK4321763.1"/>
    </source>
</evidence>
<accession>A0AAE1Q8W6</accession>
<evidence type="ECO:0000313" key="2">
    <source>
        <dbReference type="Proteomes" id="UP001292094"/>
    </source>
</evidence>
<name>A0AAE1Q8W6_9EUCA</name>
<proteinExistence type="predicted"/>
<protein>
    <submittedName>
        <fullName evidence="1">Uncharacterized protein</fullName>
    </submittedName>
</protein>
<dbReference type="Proteomes" id="UP001292094">
    <property type="component" value="Unassembled WGS sequence"/>
</dbReference>
<sequence>MDRRGDKNVVRIITAVRKKFKVKSCLLLMEEGKKEVRVSARTMLIRANHWLSYSAAFVVCDLPPSEDPSSFTPMAVFLTEKSTSENR</sequence>